<keyword evidence="2" id="KW-1185">Reference proteome</keyword>
<dbReference type="InterPro" id="IPR014729">
    <property type="entry name" value="Rossmann-like_a/b/a_fold"/>
</dbReference>
<dbReference type="EnsemblMetazoa" id="PPA07455.1">
    <property type="protein sequence ID" value="PPA07455.1"/>
    <property type="gene ID" value="WBGene00097009"/>
</dbReference>
<dbReference type="GO" id="GO:0004140">
    <property type="term" value="F:dephospho-CoA kinase activity"/>
    <property type="evidence" value="ECO:0000318"/>
    <property type="project" value="GO_Central"/>
</dbReference>
<accession>A0A8R1YC72</accession>
<reference evidence="2" key="1">
    <citation type="journal article" date="2008" name="Nat. Genet.">
        <title>The Pristionchus pacificus genome provides a unique perspective on nematode lifestyle and parasitism.</title>
        <authorList>
            <person name="Dieterich C."/>
            <person name="Clifton S.W."/>
            <person name="Schuster L.N."/>
            <person name="Chinwalla A."/>
            <person name="Delehaunty K."/>
            <person name="Dinkelacker I."/>
            <person name="Fulton L."/>
            <person name="Fulton R."/>
            <person name="Godfrey J."/>
            <person name="Minx P."/>
            <person name="Mitreva M."/>
            <person name="Roeseler W."/>
            <person name="Tian H."/>
            <person name="Witte H."/>
            <person name="Yang S.P."/>
            <person name="Wilson R.K."/>
            <person name="Sommer R.J."/>
        </authorList>
    </citation>
    <scope>NUCLEOTIDE SEQUENCE [LARGE SCALE GENOMIC DNA]</scope>
    <source>
        <strain evidence="2">PS312</strain>
    </source>
</reference>
<sequence length="268" mass="31372">MDDYHFTPPSTWCWMLRPEDATPDRIRMTLKYVRCSRLFVSVHSDLPLESTLSSLYEAAARFAPDLDLRVLIDKFPPKVAFAFRGRYDGDIWEEKRRGEGRFGKTVVAGCFDRLHNGHKAHRDLIQPAIVRLNAVREFLESVTDVPIDIRLITHPFLPALTTRDIQAMVVSEESKIQGQQFNIMRVYRNLDPLYVEVVDVLENMGGIKLSSTSRRRAMLGKLLRHPNKNEERTRIPRMLRSWKPRIWDKFTPPFQIRDVKHWFPTLSD</sequence>
<dbReference type="SUPFAM" id="SSF52374">
    <property type="entry name" value="Nucleotidylyl transferase"/>
    <property type="match status" value="1"/>
</dbReference>
<dbReference type="Proteomes" id="UP000005239">
    <property type="component" value="Unassembled WGS sequence"/>
</dbReference>
<evidence type="ECO:0000313" key="2">
    <source>
        <dbReference type="Proteomes" id="UP000005239"/>
    </source>
</evidence>
<dbReference type="GO" id="GO:0015937">
    <property type="term" value="P:coenzyme A biosynthetic process"/>
    <property type="evidence" value="ECO:0000318"/>
    <property type="project" value="GO_Central"/>
</dbReference>
<protein>
    <recommendedName>
        <fullName evidence="3">Cytidyltransferase-like domain-containing protein</fullName>
    </recommendedName>
</protein>
<reference evidence="1" key="2">
    <citation type="submission" date="2022-06" db="UniProtKB">
        <authorList>
            <consortium name="EnsemblMetazoa"/>
        </authorList>
    </citation>
    <scope>IDENTIFICATION</scope>
    <source>
        <strain evidence="1">PS312</strain>
    </source>
</reference>
<evidence type="ECO:0000313" key="1">
    <source>
        <dbReference type="EnsemblMetazoa" id="PPA07455.1"/>
    </source>
</evidence>
<dbReference type="Gene3D" id="3.40.50.620">
    <property type="entry name" value="HUPs"/>
    <property type="match status" value="1"/>
</dbReference>
<gene>
    <name evidence="1" type="primary">WBGene00097009</name>
</gene>
<organism evidence="1 2">
    <name type="scientific">Pristionchus pacificus</name>
    <name type="common">Parasitic nematode worm</name>
    <dbReference type="NCBI Taxonomy" id="54126"/>
    <lineage>
        <taxon>Eukaryota</taxon>
        <taxon>Metazoa</taxon>
        <taxon>Ecdysozoa</taxon>
        <taxon>Nematoda</taxon>
        <taxon>Chromadorea</taxon>
        <taxon>Rhabditida</taxon>
        <taxon>Rhabditina</taxon>
        <taxon>Diplogasteromorpha</taxon>
        <taxon>Diplogasteroidea</taxon>
        <taxon>Neodiplogasteridae</taxon>
        <taxon>Pristionchus</taxon>
    </lineage>
</organism>
<evidence type="ECO:0008006" key="3">
    <source>
        <dbReference type="Google" id="ProtNLM"/>
    </source>
</evidence>
<name>A0A8R1YC72_PRIPA</name>
<dbReference type="AlphaFoldDB" id="A0A8R1YC72"/>
<proteinExistence type="predicted"/>